<sequence length="74" mass="8015">MGSDGRLVEGNGGVDVGTMSTPPPPRTTELRRRLLALSARIHWHPFWATPAGRTPAARAELRQRTAADRTQVAA</sequence>
<dbReference type="EMBL" id="JBEJUE010000038">
    <property type="protein sequence ID" value="MER0428563.1"/>
    <property type="molecule type" value="Genomic_DNA"/>
</dbReference>
<evidence type="ECO:0000256" key="1">
    <source>
        <dbReference type="SAM" id="MobiDB-lite"/>
    </source>
</evidence>
<comment type="caution">
    <text evidence="2">The sequence shown here is derived from an EMBL/GenBank/DDBJ whole genome shotgun (WGS) entry which is preliminary data.</text>
</comment>
<proteinExistence type="predicted"/>
<protein>
    <submittedName>
        <fullName evidence="2">Uncharacterized protein</fullName>
    </submittedName>
</protein>
<dbReference type="Proteomes" id="UP001456562">
    <property type="component" value="Unassembled WGS sequence"/>
</dbReference>
<feature type="compositionally biased region" description="Low complexity" evidence="1">
    <location>
        <begin position="49"/>
        <end position="58"/>
    </location>
</feature>
<organism evidence="2 3">
    <name type="scientific">Streptomyces microflavus</name>
    <name type="common">Streptomyces lipmanii</name>
    <dbReference type="NCBI Taxonomy" id="1919"/>
    <lineage>
        <taxon>Bacteria</taxon>
        <taxon>Bacillati</taxon>
        <taxon>Actinomycetota</taxon>
        <taxon>Actinomycetes</taxon>
        <taxon>Kitasatosporales</taxon>
        <taxon>Streptomycetaceae</taxon>
        <taxon>Streptomyces</taxon>
    </lineage>
</organism>
<evidence type="ECO:0000313" key="2">
    <source>
        <dbReference type="EMBL" id="MER0428563.1"/>
    </source>
</evidence>
<feature type="region of interest" description="Disordered" evidence="1">
    <location>
        <begin position="49"/>
        <end position="74"/>
    </location>
</feature>
<keyword evidence="3" id="KW-1185">Reference proteome</keyword>
<feature type="region of interest" description="Disordered" evidence="1">
    <location>
        <begin position="1"/>
        <end position="27"/>
    </location>
</feature>
<gene>
    <name evidence="2" type="ORF">ABR748_30770</name>
</gene>
<name>A0ABV1QBP2_STRMI</name>
<evidence type="ECO:0000313" key="3">
    <source>
        <dbReference type="Proteomes" id="UP001456562"/>
    </source>
</evidence>
<reference evidence="2 3" key="1">
    <citation type="submission" date="2024-01" db="EMBL/GenBank/DDBJ databases">
        <title>Metagenomic exploration of the rhizosphere soil microbial community and their significance in facilitating the development of wild simulated ginseng.</title>
        <authorList>
            <person name="Huang J."/>
        </authorList>
    </citation>
    <scope>NUCLEOTIDE SEQUENCE [LARGE SCALE GENOMIC DNA]</scope>
    <source>
        <strain evidence="2 3">WY141</strain>
    </source>
</reference>
<dbReference type="RefSeq" id="WP_350240659.1">
    <property type="nucleotide sequence ID" value="NZ_JBEJUE010000038.1"/>
</dbReference>
<accession>A0ABV1QBP2</accession>